<dbReference type="AlphaFoldDB" id="A0A2P2LZ61"/>
<name>A0A2P2LZ61_RHIMU</name>
<organism evidence="1">
    <name type="scientific">Rhizophora mucronata</name>
    <name type="common">Asiatic mangrove</name>
    <dbReference type="NCBI Taxonomy" id="61149"/>
    <lineage>
        <taxon>Eukaryota</taxon>
        <taxon>Viridiplantae</taxon>
        <taxon>Streptophyta</taxon>
        <taxon>Embryophyta</taxon>
        <taxon>Tracheophyta</taxon>
        <taxon>Spermatophyta</taxon>
        <taxon>Magnoliopsida</taxon>
        <taxon>eudicotyledons</taxon>
        <taxon>Gunneridae</taxon>
        <taxon>Pentapetalae</taxon>
        <taxon>rosids</taxon>
        <taxon>fabids</taxon>
        <taxon>Malpighiales</taxon>
        <taxon>Rhizophoraceae</taxon>
        <taxon>Rhizophora</taxon>
    </lineage>
</organism>
<proteinExistence type="predicted"/>
<accession>A0A2P2LZ61</accession>
<protein>
    <submittedName>
        <fullName evidence="1">Uncharacterized protein</fullName>
    </submittedName>
</protein>
<evidence type="ECO:0000313" key="1">
    <source>
        <dbReference type="EMBL" id="MBX23252.1"/>
    </source>
</evidence>
<sequence>MFLFFFFFFNFVLLLFYIALKSPFIYTAHLRIFTRVADTYGTYNYVV</sequence>
<dbReference type="EMBL" id="GGEC01042768">
    <property type="protein sequence ID" value="MBX23252.1"/>
    <property type="molecule type" value="Transcribed_RNA"/>
</dbReference>
<reference evidence="1" key="1">
    <citation type="submission" date="2018-02" db="EMBL/GenBank/DDBJ databases">
        <title>Rhizophora mucronata_Transcriptome.</title>
        <authorList>
            <person name="Meera S.P."/>
            <person name="Sreeshan A."/>
            <person name="Augustine A."/>
        </authorList>
    </citation>
    <scope>NUCLEOTIDE SEQUENCE</scope>
    <source>
        <tissue evidence="1">Leaf</tissue>
    </source>
</reference>